<evidence type="ECO:0000313" key="7">
    <source>
        <dbReference type="EMBL" id="CAD6491626.1"/>
    </source>
</evidence>
<evidence type="ECO:0000256" key="6">
    <source>
        <dbReference type="SAM" id="Phobius"/>
    </source>
</evidence>
<dbReference type="Pfam" id="PF01943">
    <property type="entry name" value="Polysacc_synt"/>
    <property type="match status" value="1"/>
</dbReference>
<keyword evidence="3 6" id="KW-0812">Transmembrane</keyword>
<feature type="transmembrane region" description="Helical" evidence="6">
    <location>
        <begin position="148"/>
        <end position="168"/>
    </location>
</feature>
<feature type="transmembrane region" description="Helical" evidence="6">
    <location>
        <begin position="212"/>
        <end position="231"/>
    </location>
</feature>
<proteinExistence type="predicted"/>
<feature type="transmembrane region" description="Helical" evidence="6">
    <location>
        <begin position="12"/>
        <end position="32"/>
    </location>
</feature>
<keyword evidence="5 6" id="KW-0472">Membrane</keyword>
<comment type="caution">
    <text evidence="7">The sequence shown here is derived from an EMBL/GenBank/DDBJ whole genome shotgun (WGS) entry which is preliminary data.</text>
</comment>
<keyword evidence="2" id="KW-1003">Cell membrane</keyword>
<feature type="transmembrane region" description="Helical" evidence="6">
    <location>
        <begin position="174"/>
        <end position="192"/>
    </location>
</feature>
<comment type="subcellular location">
    <subcellularLocation>
        <location evidence="1">Cell membrane</location>
        <topology evidence="1">Multi-pass membrane protein</topology>
    </subcellularLocation>
</comment>
<feature type="transmembrane region" description="Helical" evidence="6">
    <location>
        <begin position="357"/>
        <end position="376"/>
    </location>
</feature>
<feature type="transmembrane region" description="Helical" evidence="6">
    <location>
        <begin position="294"/>
        <end position="319"/>
    </location>
</feature>
<evidence type="ECO:0000256" key="2">
    <source>
        <dbReference type="ARBA" id="ARBA00022475"/>
    </source>
</evidence>
<feature type="transmembrane region" description="Helical" evidence="6">
    <location>
        <begin position="115"/>
        <end position="136"/>
    </location>
</feature>
<feature type="transmembrane region" description="Helical" evidence="6">
    <location>
        <begin position="251"/>
        <end position="273"/>
    </location>
</feature>
<dbReference type="EMBL" id="CAJHIP010000004">
    <property type="protein sequence ID" value="CAD6491626.1"/>
    <property type="molecule type" value="Genomic_DNA"/>
</dbReference>
<keyword evidence="4 6" id="KW-1133">Transmembrane helix</keyword>
<feature type="transmembrane region" description="Helical" evidence="6">
    <location>
        <begin position="87"/>
        <end position="109"/>
    </location>
</feature>
<dbReference type="GO" id="GO:0005886">
    <property type="term" value="C:plasma membrane"/>
    <property type="evidence" value="ECO:0007669"/>
    <property type="project" value="UniProtKB-SubCell"/>
</dbReference>
<accession>A0A811T301</accession>
<dbReference type="Proteomes" id="UP000603056">
    <property type="component" value="Unassembled WGS sequence"/>
</dbReference>
<dbReference type="PANTHER" id="PTHR30250:SF11">
    <property type="entry name" value="O-ANTIGEN TRANSPORTER-RELATED"/>
    <property type="match status" value="1"/>
</dbReference>
<evidence type="ECO:0000256" key="5">
    <source>
        <dbReference type="ARBA" id="ARBA00023136"/>
    </source>
</evidence>
<organism evidence="7 8">
    <name type="scientific">Candidatus Argoarchaeum ethanivorans</name>
    <dbReference type="NCBI Taxonomy" id="2608793"/>
    <lineage>
        <taxon>Archaea</taxon>
        <taxon>Methanobacteriati</taxon>
        <taxon>Methanobacteriota</taxon>
        <taxon>Stenosarchaea group</taxon>
        <taxon>Methanomicrobia</taxon>
        <taxon>Methanosarcinales</taxon>
        <taxon>Methanosarcinales incertae sedis</taxon>
        <taxon>GOM Arc I cluster</taxon>
        <taxon>Candidatus Argoarchaeum</taxon>
    </lineage>
</organism>
<dbReference type="PANTHER" id="PTHR30250">
    <property type="entry name" value="PST FAMILY PREDICTED COLANIC ACID TRANSPORTER"/>
    <property type="match status" value="1"/>
</dbReference>
<feature type="transmembrane region" description="Helical" evidence="6">
    <location>
        <begin position="440"/>
        <end position="460"/>
    </location>
</feature>
<sequence length="474" mass="52840">MNTIQRIAKNTAALFAAQFVTAILSLVLTIYIARSLGDVIFGKYSFALAFTAIFAVFSDLGYNTLLIREVARDKSQASKYLSNVISVRALLSLVIFALIVITINLMGYPADTKNVVYLFGIYTLVTSFSAVFKVTFRAFEKMEYEAGITILVGIIRVFLGLLVLFLGYGLIELALVFLLSGVFDFLLSFLICDKRFVKPKIELDLDFCKSTIKIALPLSITGISLLIYTHIDTIMLSAMKGDAVVGWYTAAYTLILGFKPIPQLFMNALFPLMSSCFVSSKSSSKTINEKSFKYLFILGLPLALGITLLADKIVFLFYGEQFSNSTIALQILAWDMILFFLWFNGAFILVAANKQNLWVVAAVSTALVNIIANLLLIPPLSYVGAAIATIIAESLCVVLVFHFVSVETNFSIKYTDLIRVSFAGLVMGFFVHLFREFDLILVIILAAILYFFVLYLIRALSDEDIRLFKQIIRR</sequence>
<dbReference type="InterPro" id="IPR002797">
    <property type="entry name" value="Polysacc_synth"/>
</dbReference>
<dbReference type="InterPro" id="IPR050833">
    <property type="entry name" value="Poly_Biosynth_Transport"/>
</dbReference>
<feature type="transmembrane region" description="Helical" evidence="6">
    <location>
        <begin position="44"/>
        <end position="66"/>
    </location>
</feature>
<name>A0A811T301_9EURY</name>
<dbReference type="CDD" id="cd13128">
    <property type="entry name" value="MATE_Wzx_like"/>
    <property type="match status" value="1"/>
</dbReference>
<feature type="transmembrane region" description="Helical" evidence="6">
    <location>
        <begin position="331"/>
        <end position="350"/>
    </location>
</feature>
<evidence type="ECO:0000256" key="1">
    <source>
        <dbReference type="ARBA" id="ARBA00004651"/>
    </source>
</evidence>
<protein>
    <submittedName>
        <fullName evidence="7">Polysaccharide biosynthesis protein</fullName>
    </submittedName>
</protein>
<reference evidence="7" key="1">
    <citation type="submission" date="2020-10" db="EMBL/GenBank/DDBJ databases">
        <authorList>
            <person name="Hahn C.J."/>
            <person name="Laso-Perez R."/>
            <person name="Vulcano F."/>
            <person name="Vaziourakis K.-M."/>
            <person name="Stokke R."/>
            <person name="Steen I.H."/>
            <person name="Teske A."/>
            <person name="Boetius A."/>
            <person name="Liebeke M."/>
            <person name="Amann R."/>
            <person name="Knittel K."/>
        </authorList>
    </citation>
    <scope>NUCLEOTIDE SEQUENCE</scope>
    <source>
        <strain evidence="7">Gfbio:e3339647-f889-4370-9287-4fb5cb688e4c:AG394J04_GoMArc1</strain>
    </source>
</reference>
<feature type="transmembrane region" description="Helical" evidence="6">
    <location>
        <begin position="416"/>
        <end position="434"/>
    </location>
</feature>
<feature type="transmembrane region" description="Helical" evidence="6">
    <location>
        <begin position="382"/>
        <end position="404"/>
    </location>
</feature>
<evidence type="ECO:0000313" key="8">
    <source>
        <dbReference type="Proteomes" id="UP000603056"/>
    </source>
</evidence>
<gene>
    <name evidence="7" type="ORF">FFODKBPE_00173</name>
</gene>
<evidence type="ECO:0000256" key="3">
    <source>
        <dbReference type="ARBA" id="ARBA00022692"/>
    </source>
</evidence>
<evidence type="ECO:0000256" key="4">
    <source>
        <dbReference type="ARBA" id="ARBA00022989"/>
    </source>
</evidence>
<dbReference type="AlphaFoldDB" id="A0A811T301"/>